<accession>A0A3S1E196</accession>
<protein>
    <submittedName>
        <fullName evidence="4">Damage-inducible protein DinB</fullName>
    </submittedName>
</protein>
<keyword evidence="5" id="KW-1185">Reference proteome</keyword>
<feature type="binding site" evidence="3">
    <location>
        <position position="48"/>
    </location>
    <ligand>
        <name>a divalent metal cation</name>
        <dbReference type="ChEBI" id="CHEBI:60240"/>
    </ligand>
</feature>
<reference evidence="4 5" key="1">
    <citation type="submission" date="2018-12" db="EMBL/GenBank/DDBJ databases">
        <authorList>
            <person name="Sun L."/>
            <person name="Chen Z."/>
        </authorList>
    </citation>
    <scope>NUCLEOTIDE SEQUENCE [LARGE SCALE GENOMIC DNA]</scope>
    <source>
        <strain evidence="4 5">3-5-3</strain>
    </source>
</reference>
<dbReference type="EMBL" id="RZNX01000001">
    <property type="protein sequence ID" value="RUT35655.1"/>
    <property type="molecule type" value="Genomic_DNA"/>
</dbReference>
<dbReference type="PANTHER" id="PTHR37302:SF1">
    <property type="entry name" value="PROTEIN DINB"/>
    <property type="match status" value="1"/>
</dbReference>
<dbReference type="InterPro" id="IPR007837">
    <property type="entry name" value="DinB"/>
</dbReference>
<evidence type="ECO:0000256" key="2">
    <source>
        <dbReference type="ARBA" id="ARBA00022723"/>
    </source>
</evidence>
<proteinExistence type="inferred from homology"/>
<feature type="binding site" evidence="3">
    <location>
        <position position="132"/>
    </location>
    <ligand>
        <name>a divalent metal cation</name>
        <dbReference type="ChEBI" id="CHEBI:60240"/>
    </ligand>
</feature>
<dbReference type="InterPro" id="IPR034660">
    <property type="entry name" value="DinB/YfiT-like"/>
</dbReference>
<evidence type="ECO:0000313" key="4">
    <source>
        <dbReference type="EMBL" id="RUT35655.1"/>
    </source>
</evidence>
<organism evidence="4 5">
    <name type="scientific">Paenibacillus zeisoli</name>
    <dbReference type="NCBI Taxonomy" id="2496267"/>
    <lineage>
        <taxon>Bacteria</taxon>
        <taxon>Bacillati</taxon>
        <taxon>Bacillota</taxon>
        <taxon>Bacilli</taxon>
        <taxon>Bacillales</taxon>
        <taxon>Paenibacillaceae</taxon>
        <taxon>Paenibacillus</taxon>
    </lineage>
</organism>
<sequence>MNEQILDWYDYNIWASERVFEHLKTLPSDIFDKEVDLGFKSIAEVLSHLASADEVWLDRLQNDSSASIKTIRLTSLEEARIYIDSLQSRMREYVLSIDHPEQIVYYKNSMGQEFQNSVSEIVQHVVNHGTYHRGNISTILRHLGYTSIPTDYIVYLRQSHSSEKESKYEQN</sequence>
<name>A0A3S1E196_9BACL</name>
<dbReference type="Gene3D" id="1.20.120.450">
    <property type="entry name" value="dinb family like domain"/>
    <property type="match status" value="1"/>
</dbReference>
<dbReference type="GO" id="GO:0046872">
    <property type="term" value="F:metal ion binding"/>
    <property type="evidence" value="ECO:0007669"/>
    <property type="project" value="UniProtKB-KW"/>
</dbReference>
<keyword evidence="2 3" id="KW-0479">Metal-binding</keyword>
<comment type="similarity">
    <text evidence="1">Belongs to the DinB family.</text>
</comment>
<dbReference type="Pfam" id="PF05163">
    <property type="entry name" value="DinB"/>
    <property type="match status" value="1"/>
</dbReference>
<evidence type="ECO:0000313" key="5">
    <source>
        <dbReference type="Proteomes" id="UP000272464"/>
    </source>
</evidence>
<dbReference type="RefSeq" id="WP_127197355.1">
    <property type="nucleotide sequence ID" value="NZ_RZNX01000001.1"/>
</dbReference>
<evidence type="ECO:0000256" key="1">
    <source>
        <dbReference type="ARBA" id="ARBA00008635"/>
    </source>
</evidence>
<dbReference type="Proteomes" id="UP000272464">
    <property type="component" value="Unassembled WGS sequence"/>
</dbReference>
<dbReference type="SUPFAM" id="SSF109854">
    <property type="entry name" value="DinB/YfiT-like putative metalloenzymes"/>
    <property type="match status" value="1"/>
</dbReference>
<gene>
    <name evidence="4" type="ORF">EJP77_01130</name>
</gene>
<dbReference type="PANTHER" id="PTHR37302">
    <property type="entry name" value="SLR1116 PROTEIN"/>
    <property type="match status" value="1"/>
</dbReference>
<evidence type="ECO:0000256" key="3">
    <source>
        <dbReference type="PIRSR" id="PIRSR607837-1"/>
    </source>
</evidence>
<dbReference type="OrthoDB" id="9811413at2"/>
<feature type="binding site" evidence="3">
    <location>
        <position position="128"/>
    </location>
    <ligand>
        <name>a divalent metal cation</name>
        <dbReference type="ChEBI" id="CHEBI:60240"/>
    </ligand>
</feature>
<dbReference type="AlphaFoldDB" id="A0A3S1E196"/>
<comment type="caution">
    <text evidence="4">The sequence shown here is derived from an EMBL/GenBank/DDBJ whole genome shotgun (WGS) entry which is preliminary data.</text>
</comment>